<evidence type="ECO:0000313" key="2">
    <source>
        <dbReference type="Proteomes" id="UP000179807"/>
    </source>
</evidence>
<gene>
    <name evidence="1" type="ORF">TRFO_31649</name>
</gene>
<protein>
    <recommendedName>
        <fullName evidence="3">B30.2/SPRY domain-containing protein</fullName>
    </recommendedName>
</protein>
<name>A0A1J4JVF1_9EUKA</name>
<evidence type="ECO:0008006" key="3">
    <source>
        <dbReference type="Google" id="ProtNLM"/>
    </source>
</evidence>
<dbReference type="VEuPathDB" id="TrichDB:TRFO_31649"/>
<reference evidence="1" key="1">
    <citation type="submission" date="2016-10" db="EMBL/GenBank/DDBJ databases">
        <authorList>
            <person name="Benchimol M."/>
            <person name="Almeida L.G."/>
            <person name="Vasconcelos A.T."/>
            <person name="Perreira-Neves A."/>
            <person name="Rosa I.A."/>
            <person name="Tasca T."/>
            <person name="Bogo M.R."/>
            <person name="de Souza W."/>
        </authorList>
    </citation>
    <scope>NUCLEOTIDE SEQUENCE [LARGE SCALE GENOMIC DNA]</scope>
    <source>
        <strain evidence="1">K</strain>
    </source>
</reference>
<dbReference type="OrthoDB" id="28296at2759"/>
<dbReference type="RefSeq" id="XP_068354638.1">
    <property type="nucleotide sequence ID" value="XM_068508047.1"/>
</dbReference>
<organism evidence="1 2">
    <name type="scientific">Tritrichomonas foetus</name>
    <dbReference type="NCBI Taxonomy" id="1144522"/>
    <lineage>
        <taxon>Eukaryota</taxon>
        <taxon>Metamonada</taxon>
        <taxon>Parabasalia</taxon>
        <taxon>Tritrichomonadida</taxon>
        <taxon>Tritrichomonadidae</taxon>
        <taxon>Tritrichomonas</taxon>
    </lineage>
</organism>
<proteinExistence type="predicted"/>
<dbReference type="AlphaFoldDB" id="A0A1J4JVF1"/>
<accession>A0A1J4JVF1</accession>
<sequence length="863" mass="96482">MDGVFSQPLNTQHSSFTGDIQINPAGLARCRGKCTILSSFGSSPNFSTNRPSFSFQFIDFALKSVPTITFGMKNKDKHSFQQDTALFQFSYFDFLSTFRSSASPLISYDGIGVSIHMHYDNDNFLVYVNNELSKYEVKNIASTAYFFLDIDSDGICELLLPYHSESAVSTNCFFPNLIPRLWTCLPFLIQVRDFHIRGNTGLRSVYADEPLQDLPGHHGFKYFEVTIRSISNSSSNHSGIYIGLVQQPHAASECPPGRTLRSVGFSTISKTLHVSGLEFEISFGPIVSGSVIGLGLNDTNHLFMTHDGVISNHGILPDPGFPQYIPVISVVGSQDECYINLGQLPFKYTELQPPDGWCLYYKPPLYLENYEKGPPPENHILNFFPFTSIIGAPNFFETFVARKPLVNGERFEVTICVKSNDDNIVLGFSNDYVQGSLCGHDKKTIGVASEDGMLYRESSRGKMNIVDPSEIIQGKTIGLAYQDSSIYYTINKEKYSVVSDYNGPLNPTISAYGQIAMIVNFGDFPFVFTDSNKSVDGVKLFNGVNVAMTNNDLDKLGLSPGDYIEYRDLSLRGIFAGEYRNRYYVVVEGIDGALPLAENDPIMIRSSIRVLYCHSKIYKPMITFSDCIFAKLGMYERRSLYASRYGIAFMIGQTEKGGYVMRPIVDFMNNSHCFVLEEKPPNILKSNNPEIEPVFFNHGISFLDVIEDSDQTLMLMLGSQNGQIVGWNNVSITPLKGEPKILFRFNGIAFLSINNSLQVCVGIQKGGRYFPPNYHGTTGSQFFQHSTAQRSYGSRGMMPIPASVNLLLTTLNEQFTINNNETIARTQNRPTIKSSVIREIDDNYEAEVPKLPLLCEVTEDDDE</sequence>
<dbReference type="InterPro" id="IPR043136">
    <property type="entry name" value="B30.2/SPRY_sf"/>
</dbReference>
<dbReference type="Gene3D" id="2.60.120.920">
    <property type="match status" value="2"/>
</dbReference>
<dbReference type="EMBL" id="MLAK01000908">
    <property type="protein sequence ID" value="OHT01502.1"/>
    <property type="molecule type" value="Genomic_DNA"/>
</dbReference>
<evidence type="ECO:0000313" key="1">
    <source>
        <dbReference type="EMBL" id="OHT01502.1"/>
    </source>
</evidence>
<comment type="caution">
    <text evidence="1">The sequence shown here is derived from an EMBL/GenBank/DDBJ whole genome shotgun (WGS) entry which is preliminary data.</text>
</comment>
<dbReference type="Proteomes" id="UP000179807">
    <property type="component" value="Unassembled WGS sequence"/>
</dbReference>
<keyword evidence="2" id="KW-1185">Reference proteome</keyword>
<dbReference type="GeneID" id="94842751"/>